<proteinExistence type="predicted"/>
<dbReference type="Proteomes" id="UP000179807">
    <property type="component" value="Unassembled WGS sequence"/>
</dbReference>
<comment type="catalytic activity">
    <reaction evidence="13">
        <text>a 1,2-diacyl-sn-glycerol + H2O = a 2-acylglycerol + a fatty acid + H(+)</text>
        <dbReference type="Rhea" id="RHEA:33275"/>
        <dbReference type="ChEBI" id="CHEBI:15377"/>
        <dbReference type="ChEBI" id="CHEBI:15378"/>
        <dbReference type="ChEBI" id="CHEBI:17389"/>
        <dbReference type="ChEBI" id="CHEBI:17815"/>
        <dbReference type="ChEBI" id="CHEBI:28868"/>
        <dbReference type="EC" id="3.1.1.116"/>
    </reaction>
    <physiologicalReaction direction="left-to-right" evidence="13">
        <dbReference type="Rhea" id="RHEA:33276"/>
    </physiologicalReaction>
</comment>
<dbReference type="GO" id="GO:0005886">
    <property type="term" value="C:plasma membrane"/>
    <property type="evidence" value="ECO:0007669"/>
    <property type="project" value="UniProtKB-SubCell"/>
</dbReference>
<dbReference type="EMBL" id="MLAK01001271">
    <property type="protein sequence ID" value="OHS95030.1"/>
    <property type="molecule type" value="Genomic_DNA"/>
</dbReference>
<keyword evidence="3" id="KW-1003">Cell membrane</keyword>
<reference evidence="17" key="1">
    <citation type="submission" date="2016-10" db="EMBL/GenBank/DDBJ databases">
        <authorList>
            <person name="Benchimol M."/>
            <person name="Almeida L.G."/>
            <person name="Vasconcelos A.T."/>
            <person name="Perreira-Neves A."/>
            <person name="Rosa I.A."/>
            <person name="Tasca T."/>
            <person name="Bogo M.R."/>
            <person name="de Souza W."/>
        </authorList>
    </citation>
    <scope>NUCLEOTIDE SEQUENCE [LARGE SCALE GENOMIC DNA]</scope>
    <source>
        <strain evidence="17">K</strain>
    </source>
</reference>
<dbReference type="RefSeq" id="XP_068348167.1">
    <property type="nucleotide sequence ID" value="XM_068495638.1"/>
</dbReference>
<name>A0A1J4J721_9EUKA</name>
<keyword evidence="6" id="KW-0479">Metal-binding</keyword>
<evidence type="ECO:0000256" key="11">
    <source>
        <dbReference type="ARBA" id="ARBA00023098"/>
    </source>
</evidence>
<comment type="caution">
    <text evidence="17">The sequence shown here is derived from an EMBL/GenBank/DDBJ whole genome shotgun (WGS) entry which is preliminary data.</text>
</comment>
<dbReference type="CDD" id="cd00519">
    <property type="entry name" value="Lipase_3"/>
    <property type="match status" value="1"/>
</dbReference>
<dbReference type="SUPFAM" id="SSF53474">
    <property type="entry name" value="alpha/beta-Hydrolases"/>
    <property type="match status" value="1"/>
</dbReference>
<dbReference type="Pfam" id="PF01764">
    <property type="entry name" value="Lipase_3"/>
    <property type="match status" value="1"/>
</dbReference>
<evidence type="ECO:0000256" key="1">
    <source>
        <dbReference type="ARBA" id="ARBA00001913"/>
    </source>
</evidence>
<evidence type="ECO:0000256" key="10">
    <source>
        <dbReference type="ARBA" id="ARBA00022989"/>
    </source>
</evidence>
<keyword evidence="12" id="KW-0472">Membrane</keyword>
<evidence type="ECO:0000256" key="13">
    <source>
        <dbReference type="ARBA" id="ARBA00024531"/>
    </source>
</evidence>
<dbReference type="GeneID" id="94830342"/>
<keyword evidence="10" id="KW-1133">Transmembrane helix</keyword>
<keyword evidence="11" id="KW-0443">Lipid metabolism</keyword>
<dbReference type="GO" id="GO:0016298">
    <property type="term" value="F:lipase activity"/>
    <property type="evidence" value="ECO:0007669"/>
    <property type="project" value="TreeGrafter"/>
</dbReference>
<evidence type="ECO:0000256" key="9">
    <source>
        <dbReference type="ARBA" id="ARBA00022963"/>
    </source>
</evidence>
<protein>
    <recommendedName>
        <fullName evidence="14">sn-1-specific diacylglycerol lipase</fullName>
        <ecNumber evidence="14">3.1.1.116</ecNumber>
    </recommendedName>
</protein>
<comment type="subcellular location">
    <subcellularLocation>
        <location evidence="2">Cell membrane</location>
        <topology evidence="2">Multi-pass membrane protein</topology>
    </subcellularLocation>
</comment>
<gene>
    <name evidence="17" type="ORF">TRFO_10746</name>
</gene>
<keyword evidence="8" id="KW-0106">Calcium</keyword>
<dbReference type="VEuPathDB" id="TrichDB:TRFO_10746"/>
<feature type="domain" description="Fungal lipase-type" evidence="16">
    <location>
        <begin position="61"/>
        <end position="180"/>
    </location>
</feature>
<evidence type="ECO:0000313" key="17">
    <source>
        <dbReference type="EMBL" id="OHS95030.1"/>
    </source>
</evidence>
<sequence>MKIQKFSATFIALIQLCARLAQAAYDGNIDTKYQGQILYSNLDCRKEKPVFYIFKLDGVLYVSTRGSSDAADFATDVIFEETKTDYGIFHTGFFDAASFVYDSLKNYLDDSTEVRLVGHSYGAAVSQVLHVMLHRYNPSVRVTSFAFAPVPSMNQIADDEVRDDMYAFVNDDDIIPTLSIPNCYKKFTFLFPTLHNIPSDTIIEKVDGLLKIIKFTSILDEGTFNMIWDAVPIIVINAKAYEEDVPKYVRYVSGKVYQLKAGRPKALSRALINQEIFLDELSVTLNCISDHLMANYIKVVDEIIEG</sequence>
<evidence type="ECO:0000256" key="4">
    <source>
        <dbReference type="ARBA" id="ARBA00022553"/>
    </source>
</evidence>
<evidence type="ECO:0000256" key="6">
    <source>
        <dbReference type="ARBA" id="ARBA00022723"/>
    </source>
</evidence>
<keyword evidence="5" id="KW-0812">Transmembrane</keyword>
<comment type="cofactor">
    <cofactor evidence="1">
        <name>Ca(2+)</name>
        <dbReference type="ChEBI" id="CHEBI:29108"/>
    </cofactor>
</comment>
<dbReference type="PANTHER" id="PTHR45792:SF8">
    <property type="entry name" value="DIACYLGLYCEROL LIPASE-ALPHA"/>
    <property type="match status" value="1"/>
</dbReference>
<accession>A0A1J4J721</accession>
<evidence type="ECO:0000256" key="2">
    <source>
        <dbReference type="ARBA" id="ARBA00004651"/>
    </source>
</evidence>
<evidence type="ECO:0000256" key="3">
    <source>
        <dbReference type="ARBA" id="ARBA00022475"/>
    </source>
</evidence>
<dbReference type="InterPro" id="IPR029058">
    <property type="entry name" value="AB_hydrolase_fold"/>
</dbReference>
<feature type="chain" id="PRO_5012610935" description="sn-1-specific diacylglycerol lipase" evidence="15">
    <location>
        <begin position="24"/>
        <end position="306"/>
    </location>
</feature>
<keyword evidence="9" id="KW-0442">Lipid degradation</keyword>
<dbReference type="Gene3D" id="3.40.50.1820">
    <property type="entry name" value="alpha/beta hydrolase"/>
    <property type="match status" value="1"/>
</dbReference>
<evidence type="ECO:0000256" key="8">
    <source>
        <dbReference type="ARBA" id="ARBA00022837"/>
    </source>
</evidence>
<keyword evidence="4" id="KW-0597">Phosphoprotein</keyword>
<keyword evidence="7" id="KW-0378">Hydrolase</keyword>
<dbReference type="PANTHER" id="PTHR45792">
    <property type="entry name" value="DIACYLGLYCEROL LIPASE HOMOLOG-RELATED"/>
    <property type="match status" value="1"/>
</dbReference>
<keyword evidence="15" id="KW-0732">Signal</keyword>
<evidence type="ECO:0000259" key="16">
    <source>
        <dbReference type="Pfam" id="PF01764"/>
    </source>
</evidence>
<dbReference type="GO" id="GO:0046872">
    <property type="term" value="F:metal ion binding"/>
    <property type="evidence" value="ECO:0007669"/>
    <property type="project" value="UniProtKB-KW"/>
</dbReference>
<feature type="signal peptide" evidence="15">
    <location>
        <begin position="1"/>
        <end position="23"/>
    </location>
</feature>
<dbReference type="GO" id="GO:0016042">
    <property type="term" value="P:lipid catabolic process"/>
    <property type="evidence" value="ECO:0007669"/>
    <property type="project" value="UniProtKB-KW"/>
</dbReference>
<dbReference type="EC" id="3.1.1.116" evidence="14"/>
<evidence type="ECO:0000256" key="5">
    <source>
        <dbReference type="ARBA" id="ARBA00022692"/>
    </source>
</evidence>
<evidence type="ECO:0000313" key="18">
    <source>
        <dbReference type="Proteomes" id="UP000179807"/>
    </source>
</evidence>
<keyword evidence="18" id="KW-1185">Reference proteome</keyword>
<evidence type="ECO:0000256" key="12">
    <source>
        <dbReference type="ARBA" id="ARBA00023136"/>
    </source>
</evidence>
<dbReference type="InterPro" id="IPR002921">
    <property type="entry name" value="Fungal_lipase-type"/>
</dbReference>
<dbReference type="AlphaFoldDB" id="A0A1J4J721"/>
<organism evidence="17 18">
    <name type="scientific">Tritrichomonas foetus</name>
    <dbReference type="NCBI Taxonomy" id="1144522"/>
    <lineage>
        <taxon>Eukaryota</taxon>
        <taxon>Metamonada</taxon>
        <taxon>Parabasalia</taxon>
        <taxon>Tritrichomonadida</taxon>
        <taxon>Tritrichomonadidae</taxon>
        <taxon>Tritrichomonas</taxon>
    </lineage>
</organism>
<evidence type="ECO:0000256" key="7">
    <source>
        <dbReference type="ARBA" id="ARBA00022801"/>
    </source>
</evidence>
<evidence type="ECO:0000256" key="15">
    <source>
        <dbReference type="SAM" id="SignalP"/>
    </source>
</evidence>
<dbReference type="InterPro" id="IPR052214">
    <property type="entry name" value="DAG_Lipase-Related"/>
</dbReference>
<evidence type="ECO:0000256" key="14">
    <source>
        <dbReference type="ARBA" id="ARBA00026104"/>
    </source>
</evidence>